<evidence type="ECO:0000313" key="2">
    <source>
        <dbReference type="EMBL" id="TFJ83130.1"/>
    </source>
</evidence>
<proteinExistence type="predicted"/>
<protein>
    <submittedName>
        <fullName evidence="2">Uncharacterized protein</fullName>
    </submittedName>
</protein>
<keyword evidence="1" id="KW-0732">Signal</keyword>
<sequence>MPSFHRFVSFLLVLLRLLLAPAFAPAPPTSSPSNYAKAIVKTASRNNKQLIQPIRAVSQTGTLAETVGGGWAGWECHFSFSSGLVLPVPADDLPEALREWEVAVWGWEGFAYDAVREDEGTLDIERRAARFMVEAGCGCENVGKQKSHQRLQPLAWAPGGLGYVTADRLTDSLLRLEAALSSPPSSLPSSPPSASAPAAIRARVILDLRCPSAPPSNPMSSPQDAFVCSVRDPVRLYLERRFTSALPATDPFKAAIDQTSISRHVGVPCFGEPERGAAGRNWGGSGVWVRWREDREVLEVGWRPEVARGQETEAGGEEKKGMAWRIRLGQKECKVVDCEWVENVTG</sequence>
<keyword evidence="3" id="KW-1185">Reference proteome</keyword>
<dbReference type="Proteomes" id="UP000355283">
    <property type="component" value="Unassembled WGS sequence"/>
</dbReference>
<gene>
    <name evidence="2" type="ORF">NSK_005550</name>
</gene>
<evidence type="ECO:0000313" key="3">
    <source>
        <dbReference type="Proteomes" id="UP000355283"/>
    </source>
</evidence>
<comment type="caution">
    <text evidence="2">The sequence shown here is derived from an EMBL/GenBank/DDBJ whole genome shotgun (WGS) entry which is preliminary data.</text>
</comment>
<accession>A0A4D9CV95</accession>
<organism evidence="2 3">
    <name type="scientific">Nannochloropsis salina CCMP1776</name>
    <dbReference type="NCBI Taxonomy" id="1027361"/>
    <lineage>
        <taxon>Eukaryota</taxon>
        <taxon>Sar</taxon>
        <taxon>Stramenopiles</taxon>
        <taxon>Ochrophyta</taxon>
        <taxon>Eustigmatophyceae</taxon>
        <taxon>Eustigmatales</taxon>
        <taxon>Monodopsidaceae</taxon>
        <taxon>Microchloropsis</taxon>
        <taxon>Microchloropsis salina</taxon>
    </lineage>
</organism>
<reference evidence="2 3" key="1">
    <citation type="submission" date="2019-01" db="EMBL/GenBank/DDBJ databases">
        <title>Nuclear Genome Assembly of the Microalgal Biofuel strain Nannochloropsis salina CCMP1776.</title>
        <authorList>
            <person name="Hovde B."/>
        </authorList>
    </citation>
    <scope>NUCLEOTIDE SEQUENCE [LARGE SCALE GENOMIC DNA]</scope>
    <source>
        <strain evidence="2 3">CCMP1776</strain>
    </source>
</reference>
<evidence type="ECO:0000256" key="1">
    <source>
        <dbReference type="SAM" id="SignalP"/>
    </source>
</evidence>
<feature type="signal peptide" evidence="1">
    <location>
        <begin position="1"/>
        <end position="26"/>
    </location>
</feature>
<name>A0A4D9CV95_9STRA</name>
<feature type="chain" id="PRO_5020034257" evidence="1">
    <location>
        <begin position="27"/>
        <end position="346"/>
    </location>
</feature>
<dbReference type="EMBL" id="SDOX01000069">
    <property type="protein sequence ID" value="TFJ83130.1"/>
    <property type="molecule type" value="Genomic_DNA"/>
</dbReference>
<dbReference type="OrthoDB" id="10307802at2759"/>
<dbReference type="AlphaFoldDB" id="A0A4D9CV95"/>